<name>A0A4Y2B0B6_ARAVE</name>
<sequence>MVLSKCCTLAVKHGNHFFQSQRGFTESGHDVLGTLCKFQRQMAYVDDVVCRAVASGSLEELVESFVKIVHMKVNTWTIRLGRQAPSLETFQSIFVYEGRLRRWLIRL</sequence>
<gene>
    <name evidence="1" type="ORF">AVEN_201275_1</name>
</gene>
<reference evidence="1 2" key="1">
    <citation type="journal article" date="2019" name="Sci. Rep.">
        <title>Orb-weaving spider Araneus ventricosus genome elucidates the spidroin gene catalogue.</title>
        <authorList>
            <person name="Kono N."/>
            <person name="Nakamura H."/>
            <person name="Ohtoshi R."/>
            <person name="Moran D.A.P."/>
            <person name="Shinohara A."/>
            <person name="Yoshida Y."/>
            <person name="Fujiwara M."/>
            <person name="Mori M."/>
            <person name="Tomita M."/>
            <person name="Arakawa K."/>
        </authorList>
    </citation>
    <scope>NUCLEOTIDE SEQUENCE [LARGE SCALE GENOMIC DNA]</scope>
</reference>
<proteinExistence type="predicted"/>
<dbReference type="Proteomes" id="UP000499080">
    <property type="component" value="Unassembled WGS sequence"/>
</dbReference>
<dbReference type="EMBL" id="BGPR01081796">
    <property type="protein sequence ID" value="GBL84534.1"/>
    <property type="molecule type" value="Genomic_DNA"/>
</dbReference>
<accession>A0A4Y2B0B6</accession>
<protein>
    <submittedName>
        <fullName evidence="1">Uncharacterized protein</fullName>
    </submittedName>
</protein>
<comment type="caution">
    <text evidence="1">The sequence shown here is derived from an EMBL/GenBank/DDBJ whole genome shotgun (WGS) entry which is preliminary data.</text>
</comment>
<evidence type="ECO:0000313" key="1">
    <source>
        <dbReference type="EMBL" id="GBL84534.1"/>
    </source>
</evidence>
<evidence type="ECO:0000313" key="2">
    <source>
        <dbReference type="Proteomes" id="UP000499080"/>
    </source>
</evidence>
<organism evidence="1 2">
    <name type="scientific">Araneus ventricosus</name>
    <name type="common">Orbweaver spider</name>
    <name type="synonym">Epeira ventricosa</name>
    <dbReference type="NCBI Taxonomy" id="182803"/>
    <lineage>
        <taxon>Eukaryota</taxon>
        <taxon>Metazoa</taxon>
        <taxon>Ecdysozoa</taxon>
        <taxon>Arthropoda</taxon>
        <taxon>Chelicerata</taxon>
        <taxon>Arachnida</taxon>
        <taxon>Araneae</taxon>
        <taxon>Araneomorphae</taxon>
        <taxon>Entelegynae</taxon>
        <taxon>Araneoidea</taxon>
        <taxon>Araneidae</taxon>
        <taxon>Araneus</taxon>
    </lineage>
</organism>
<dbReference type="AlphaFoldDB" id="A0A4Y2B0B6"/>
<keyword evidence="2" id="KW-1185">Reference proteome</keyword>